<name>A0A3P6T7V0_DIBLA</name>
<organism evidence="3 4">
    <name type="scientific">Dibothriocephalus latus</name>
    <name type="common">Fish tapeworm</name>
    <name type="synonym">Diphyllobothrium latum</name>
    <dbReference type="NCBI Taxonomy" id="60516"/>
    <lineage>
        <taxon>Eukaryota</taxon>
        <taxon>Metazoa</taxon>
        <taxon>Spiralia</taxon>
        <taxon>Lophotrochozoa</taxon>
        <taxon>Platyhelminthes</taxon>
        <taxon>Cestoda</taxon>
        <taxon>Eucestoda</taxon>
        <taxon>Diphyllobothriidea</taxon>
        <taxon>Diphyllobothriidae</taxon>
        <taxon>Dibothriocephalus</taxon>
    </lineage>
</organism>
<gene>
    <name evidence="3" type="ORF">DILT_LOCUS3009</name>
</gene>
<keyword evidence="1" id="KW-1133">Transmembrane helix</keyword>
<dbReference type="Pfam" id="PF20413">
    <property type="entry name" value="BLTP1_N"/>
    <property type="match status" value="1"/>
</dbReference>
<keyword evidence="1" id="KW-0472">Membrane</keyword>
<dbReference type="EMBL" id="UYRU01042980">
    <property type="protein sequence ID" value="VDK79359.1"/>
    <property type="molecule type" value="Genomic_DNA"/>
</dbReference>
<dbReference type="AlphaFoldDB" id="A0A3P6T7V0"/>
<feature type="transmembrane region" description="Helical" evidence="1">
    <location>
        <begin position="24"/>
        <end position="43"/>
    </location>
</feature>
<dbReference type="Proteomes" id="UP000281553">
    <property type="component" value="Unassembled WGS sequence"/>
</dbReference>
<reference evidence="3 4" key="1">
    <citation type="submission" date="2018-11" db="EMBL/GenBank/DDBJ databases">
        <authorList>
            <consortium name="Pathogen Informatics"/>
        </authorList>
    </citation>
    <scope>NUCLEOTIDE SEQUENCE [LARGE SCALE GENOMIC DNA]</scope>
</reference>
<dbReference type="InterPro" id="IPR033616">
    <property type="entry name" value="BLTP1"/>
</dbReference>
<protein>
    <recommendedName>
        <fullName evidence="2">Bridge-like lipid transfer protein family member 1 N-terminal domain-containing protein</fullName>
    </recommendedName>
</protein>
<dbReference type="PANTHER" id="PTHR31640:SF1">
    <property type="entry name" value="BRIDGE-LIKE LIPID TRANSFER PROTEIN FAMILY MEMBER 1"/>
    <property type="match status" value="1"/>
</dbReference>
<dbReference type="PANTHER" id="PTHR31640">
    <property type="entry name" value="TRANSMEMBRANE PROTEIN KIAA1109"/>
    <property type="match status" value="1"/>
</dbReference>
<feature type="domain" description="Bridge-like lipid transfer protein family member 1 N-terminal" evidence="2">
    <location>
        <begin position="72"/>
        <end position="502"/>
    </location>
</feature>
<dbReference type="OrthoDB" id="6278704at2759"/>
<keyword evidence="1" id="KW-0812">Transmembrane</keyword>
<sequence>MNLELRSNDSLDRQVSAYISEGRFHVALLSLIILVVWVIYVFFYNARLFGILSSLVLRKFVKNGFIKIDLSNRRLYVYLYGLDVHIFNRTSVYDNLRKLFELNPQTNNSHNPEDDHRRHPSLVIIHPDASYPTSTDHDPIHPETEPATESSMGWLWARCELLFPVVKFNLEMSKVTFGNHLMPRTLVLTCHKANGVYSTEPTSYAFGKYLHVMKLDFSNFMGSLAAVSKYSGHYATEDPPKGAEIYVFNFGKGKITYEQDEPDWGLIRNAGNLSFDEGGQNSRDVPKWDMSVNVSKDFLLAYGPWADRQREIIWKFFFPASYRPLEVPRADELNPHRANERFLLKVISQTDVRLDLWFSADRVAKSFSVLGKSNSVFELNLPWTSGPNGFTSSMHLCLSHGRLVTDCLWPEVLLTSEFKMDLRIHYPLEWNALQTWDFDIDGKEAKFCFLYNQKNYFKEFFEDWSSGSRPDILSFVPYIYTFRINTRPLELRLLANDFNWVTPTPENGAFFAQPCLLLPPLPGLQVILCYPATPYQKRVRRTHYLVSPYNG</sequence>
<evidence type="ECO:0000313" key="3">
    <source>
        <dbReference type="EMBL" id="VDK79359.1"/>
    </source>
</evidence>
<accession>A0A3P6T7V0</accession>
<evidence type="ECO:0000313" key="4">
    <source>
        <dbReference type="Proteomes" id="UP000281553"/>
    </source>
</evidence>
<evidence type="ECO:0000259" key="2">
    <source>
        <dbReference type="Pfam" id="PF20413"/>
    </source>
</evidence>
<proteinExistence type="predicted"/>
<dbReference type="InterPro" id="IPR047104">
    <property type="entry name" value="BLTP1_N"/>
</dbReference>
<keyword evidence="4" id="KW-1185">Reference proteome</keyword>
<evidence type="ECO:0000256" key="1">
    <source>
        <dbReference type="SAM" id="Phobius"/>
    </source>
</evidence>